<evidence type="ECO:0000259" key="8">
    <source>
        <dbReference type="PROSITE" id="PS50865"/>
    </source>
</evidence>
<feature type="domain" description="MYND-type" evidence="8">
    <location>
        <begin position="819"/>
        <end position="856"/>
    </location>
</feature>
<dbReference type="InterPro" id="IPR036770">
    <property type="entry name" value="Ankyrin_rpt-contain_sf"/>
</dbReference>
<name>A0ABP1FP43_9CHLO</name>
<evidence type="ECO:0000313" key="10">
    <source>
        <dbReference type="Proteomes" id="UP001497392"/>
    </source>
</evidence>
<dbReference type="SUPFAM" id="SSF48403">
    <property type="entry name" value="Ankyrin repeat"/>
    <property type="match status" value="2"/>
</dbReference>
<keyword evidence="1" id="KW-0479">Metal-binding</keyword>
<keyword evidence="2" id="KW-0677">Repeat</keyword>
<evidence type="ECO:0000256" key="1">
    <source>
        <dbReference type="ARBA" id="ARBA00022723"/>
    </source>
</evidence>
<evidence type="ECO:0000256" key="3">
    <source>
        <dbReference type="ARBA" id="ARBA00022771"/>
    </source>
</evidence>
<proteinExistence type="predicted"/>
<keyword evidence="4" id="KW-0862">Zinc</keyword>
<dbReference type="Pfam" id="PF00023">
    <property type="entry name" value="Ank"/>
    <property type="match status" value="2"/>
</dbReference>
<gene>
    <name evidence="9" type="primary">g3987</name>
    <name evidence="9" type="ORF">VP750_LOCUS3397</name>
</gene>
<dbReference type="SMART" id="SM00248">
    <property type="entry name" value="ANK"/>
    <property type="match status" value="5"/>
</dbReference>
<organism evidence="9 10">
    <name type="scientific">Coccomyxa viridis</name>
    <dbReference type="NCBI Taxonomy" id="1274662"/>
    <lineage>
        <taxon>Eukaryota</taxon>
        <taxon>Viridiplantae</taxon>
        <taxon>Chlorophyta</taxon>
        <taxon>core chlorophytes</taxon>
        <taxon>Trebouxiophyceae</taxon>
        <taxon>Trebouxiophyceae incertae sedis</taxon>
        <taxon>Coccomyxaceae</taxon>
        <taxon>Coccomyxa</taxon>
    </lineage>
</organism>
<keyword evidence="10" id="KW-1185">Reference proteome</keyword>
<dbReference type="PROSITE" id="PS50865">
    <property type="entry name" value="ZF_MYND_2"/>
    <property type="match status" value="1"/>
</dbReference>
<dbReference type="PROSITE" id="PS50088">
    <property type="entry name" value="ANK_REPEAT"/>
    <property type="match status" value="1"/>
</dbReference>
<comment type="caution">
    <text evidence="9">The sequence shown here is derived from an EMBL/GenBank/DDBJ whole genome shotgun (WGS) entry which is preliminary data.</text>
</comment>
<keyword evidence="5 6" id="KW-0040">ANK repeat</keyword>
<accession>A0ABP1FP43</accession>
<dbReference type="PANTHER" id="PTHR24189">
    <property type="entry name" value="MYOTROPHIN"/>
    <property type="match status" value="1"/>
</dbReference>
<feature type="repeat" description="ANK" evidence="6">
    <location>
        <begin position="24"/>
        <end position="56"/>
    </location>
</feature>
<evidence type="ECO:0000256" key="5">
    <source>
        <dbReference type="ARBA" id="ARBA00023043"/>
    </source>
</evidence>
<dbReference type="Gene3D" id="6.10.140.2220">
    <property type="match status" value="1"/>
</dbReference>
<evidence type="ECO:0000256" key="7">
    <source>
        <dbReference type="PROSITE-ProRule" id="PRU00134"/>
    </source>
</evidence>
<dbReference type="Proteomes" id="UP001497392">
    <property type="component" value="Unassembled WGS sequence"/>
</dbReference>
<dbReference type="Gene3D" id="1.25.40.20">
    <property type="entry name" value="Ankyrin repeat-containing domain"/>
    <property type="match status" value="1"/>
</dbReference>
<evidence type="ECO:0000256" key="2">
    <source>
        <dbReference type="ARBA" id="ARBA00022737"/>
    </source>
</evidence>
<dbReference type="EMBL" id="CAXHTA020000005">
    <property type="protein sequence ID" value="CAL5221738.1"/>
    <property type="molecule type" value="Genomic_DNA"/>
</dbReference>
<dbReference type="InterPro" id="IPR050745">
    <property type="entry name" value="Multifunctional_regulatory"/>
</dbReference>
<reference evidence="9 10" key="1">
    <citation type="submission" date="2024-06" db="EMBL/GenBank/DDBJ databases">
        <authorList>
            <person name="Kraege A."/>
            <person name="Thomma B."/>
        </authorList>
    </citation>
    <scope>NUCLEOTIDE SEQUENCE [LARGE SCALE GENOMIC DNA]</scope>
</reference>
<protein>
    <submittedName>
        <fullName evidence="9">G3987 protein</fullName>
    </submittedName>
</protein>
<evidence type="ECO:0000256" key="6">
    <source>
        <dbReference type="PROSITE-ProRule" id="PRU00023"/>
    </source>
</evidence>
<dbReference type="SUPFAM" id="SSF144232">
    <property type="entry name" value="HIT/MYND zinc finger-like"/>
    <property type="match status" value="1"/>
</dbReference>
<evidence type="ECO:0000256" key="4">
    <source>
        <dbReference type="ARBA" id="ARBA00022833"/>
    </source>
</evidence>
<evidence type="ECO:0000313" key="9">
    <source>
        <dbReference type="EMBL" id="CAL5221738.1"/>
    </source>
</evidence>
<sequence length="859" mass="95011">MVRFKSLLNRDNKRDACTLKDPRLGLTLLQIAVIADNVPAVEELIALGADVNITISQERIEKWNAEMAPCKLSQRGGESFWQFKMNNLCLLVTAPEAGRGSILELIHLAVLGGSLNTVRYLVDKGHADVNAPAANTGLTPLMCAAICRTGANRETCKLETMLTMVALLRELGGDLSRVNIVGNDFVAVADPELLAACTAKHAGRVALQLFATWLSEEYRPTKNLESPSKIWCDEMQTMVAAWRTGSQADFTKELSEPVEQRILRGIAIPPVPVTLTMKEAHTMIRRLFNLGVKPEALLLPKRPDQGKCKLCSLDSLQALLDSLLVRTKNDLSRHKEVLMDQLWCYFYTCAKHPTMDLIRYPTQLEVKHMRQLLSILYTHGVDWTDPSAWPEDFVDGKWVRQIPLPFLLENIGSGRNASKKIISAICEELVALGNINFVNTHRPGRASPMVYAAREGHWPEFVSMIKCNGSPEKQGSNWADCFMAATSTFAPGRAQAVHCLMNLPSLLPGLRAGCRRAHSRQSQQDSPVPWQSFIRQLAGHHSGYEALLQPLMGPTPSAELLYKQCQLALKAPKDDMTAVLEILLIQERQLIIDADDWPSVIAAALETRDPKSGVTLLGQAVAWGYKEAIPFILDAVRYDSIVSSILELLSFRGNNLAALFEHVVTERPGSGLGTLPAQSRRFVAEPGRGAETIDLLMCAASVGSVSTTQILVDCGMKPQDTQQFRRNRYYKSAVHAAVEYPDLAMLMWEGGKSGSHGVEGTDSLLPGTKQMRCVEILLKAGAAMNQRQLSIILDALPTLEDPKVAHSMWRLVTKHVSVCARCGLFGCWPRCQGCRTLSYCSERCQRKHWPEHKPACQAT</sequence>
<dbReference type="InterPro" id="IPR002110">
    <property type="entry name" value="Ankyrin_rpt"/>
</dbReference>
<dbReference type="InterPro" id="IPR002893">
    <property type="entry name" value="Znf_MYND"/>
</dbReference>
<dbReference type="Pfam" id="PF01753">
    <property type="entry name" value="zf-MYND"/>
    <property type="match status" value="1"/>
</dbReference>
<keyword evidence="3 7" id="KW-0863">Zinc-finger</keyword>
<dbReference type="PROSITE" id="PS50297">
    <property type="entry name" value="ANK_REP_REGION"/>
    <property type="match status" value="1"/>
</dbReference>